<sequence>MGLEHKPDKLDDELCFAIYTTQKIYNKFYVESLKEYGLTYPQYITLLALWENNEPMMIKELGKKLNLDNGTLTPLLRRMEKEGWVDRKRSKEDARKVYICLSRKARVKKCEIKQKMTSCFSLVDMSADEYRHDVGLIKQIGEKIAESTVEDN</sequence>
<proteinExistence type="inferred from homology"/>
<dbReference type="Gene3D" id="1.10.10.10">
    <property type="entry name" value="Winged helix-like DNA-binding domain superfamily/Winged helix DNA-binding domain"/>
    <property type="match status" value="1"/>
</dbReference>
<evidence type="ECO:0000256" key="3">
    <source>
        <dbReference type="ARBA" id="ARBA00023125"/>
    </source>
</evidence>
<dbReference type="InterPro" id="IPR036390">
    <property type="entry name" value="WH_DNA-bd_sf"/>
</dbReference>
<evidence type="ECO:0000256" key="2">
    <source>
        <dbReference type="ARBA" id="ARBA00023015"/>
    </source>
</evidence>
<evidence type="ECO:0000313" key="9">
    <source>
        <dbReference type="EMBL" id="KRM05756.1"/>
    </source>
</evidence>
<dbReference type="OrthoDB" id="9806864at2"/>
<dbReference type="GO" id="GO:0003677">
    <property type="term" value="F:DNA binding"/>
    <property type="evidence" value="ECO:0007669"/>
    <property type="project" value="UniProtKB-KW"/>
</dbReference>
<dbReference type="Proteomes" id="UP000051451">
    <property type="component" value="Unassembled WGS sequence"/>
</dbReference>
<protein>
    <recommendedName>
        <fullName evidence="6">HTH-type transcriptional regulator SarZ</fullName>
    </recommendedName>
    <alternativeName>
        <fullName evidence="7">Staphylococcal accessory regulator Z</fullName>
    </alternativeName>
</protein>
<keyword evidence="4" id="KW-0804">Transcription</keyword>
<gene>
    <name evidence="9" type="ORF">FC89_GL001465</name>
</gene>
<dbReference type="RefSeq" id="WP_057872188.1">
    <property type="nucleotide sequence ID" value="NZ_AZGB01000018.1"/>
</dbReference>
<keyword evidence="10" id="KW-1185">Reference proteome</keyword>
<dbReference type="EMBL" id="AZGB01000018">
    <property type="protein sequence ID" value="KRM05756.1"/>
    <property type="molecule type" value="Genomic_DNA"/>
</dbReference>
<organism evidence="9 10">
    <name type="scientific">Liquorilactobacillus ghanensis DSM 18630</name>
    <dbReference type="NCBI Taxonomy" id="1423750"/>
    <lineage>
        <taxon>Bacteria</taxon>
        <taxon>Bacillati</taxon>
        <taxon>Bacillota</taxon>
        <taxon>Bacilli</taxon>
        <taxon>Lactobacillales</taxon>
        <taxon>Lactobacillaceae</taxon>
        <taxon>Liquorilactobacillus</taxon>
    </lineage>
</organism>
<feature type="domain" description="HTH marR-type" evidence="8">
    <location>
        <begin position="11"/>
        <end position="146"/>
    </location>
</feature>
<comment type="caution">
    <text evidence="9">The sequence shown here is derived from an EMBL/GenBank/DDBJ whole genome shotgun (WGS) entry which is preliminary data.</text>
</comment>
<dbReference type="SMART" id="SM00347">
    <property type="entry name" value="HTH_MARR"/>
    <property type="match status" value="1"/>
</dbReference>
<name>A0A0R1VVZ2_9LACO</name>
<accession>A0A0R1VVZ2</accession>
<dbReference type="Pfam" id="PF22381">
    <property type="entry name" value="Staph_reg_Sar_Rot"/>
    <property type="match status" value="1"/>
</dbReference>
<dbReference type="PANTHER" id="PTHR42756:SF1">
    <property type="entry name" value="TRANSCRIPTIONAL REPRESSOR OF EMRAB OPERON"/>
    <property type="match status" value="1"/>
</dbReference>
<dbReference type="GO" id="GO:0005737">
    <property type="term" value="C:cytoplasm"/>
    <property type="evidence" value="ECO:0007669"/>
    <property type="project" value="UniProtKB-SubCell"/>
</dbReference>
<dbReference type="PROSITE" id="PS50995">
    <property type="entry name" value="HTH_MARR_2"/>
    <property type="match status" value="1"/>
</dbReference>
<dbReference type="AlphaFoldDB" id="A0A0R1VVZ2"/>
<dbReference type="PANTHER" id="PTHR42756">
    <property type="entry name" value="TRANSCRIPTIONAL REGULATOR, MARR"/>
    <property type="match status" value="1"/>
</dbReference>
<comment type="subcellular location">
    <subcellularLocation>
        <location evidence="1">Cytoplasm</location>
    </subcellularLocation>
</comment>
<dbReference type="GO" id="GO:0003700">
    <property type="term" value="F:DNA-binding transcription factor activity"/>
    <property type="evidence" value="ECO:0007669"/>
    <property type="project" value="InterPro"/>
</dbReference>
<dbReference type="GeneID" id="98319470"/>
<dbReference type="InterPro" id="IPR000835">
    <property type="entry name" value="HTH_MarR-typ"/>
</dbReference>
<evidence type="ECO:0000256" key="4">
    <source>
        <dbReference type="ARBA" id="ARBA00023163"/>
    </source>
</evidence>
<evidence type="ECO:0000256" key="1">
    <source>
        <dbReference type="ARBA" id="ARBA00004496"/>
    </source>
</evidence>
<reference evidence="9 10" key="1">
    <citation type="journal article" date="2015" name="Genome Announc.">
        <title>Expanding the biotechnology potential of lactobacilli through comparative genomics of 213 strains and associated genera.</title>
        <authorList>
            <person name="Sun Z."/>
            <person name="Harris H.M."/>
            <person name="McCann A."/>
            <person name="Guo C."/>
            <person name="Argimon S."/>
            <person name="Zhang W."/>
            <person name="Yang X."/>
            <person name="Jeffery I.B."/>
            <person name="Cooney J.C."/>
            <person name="Kagawa T.F."/>
            <person name="Liu W."/>
            <person name="Song Y."/>
            <person name="Salvetti E."/>
            <person name="Wrobel A."/>
            <person name="Rasinkangas P."/>
            <person name="Parkhill J."/>
            <person name="Rea M.C."/>
            <person name="O'Sullivan O."/>
            <person name="Ritari J."/>
            <person name="Douillard F.P."/>
            <person name="Paul Ross R."/>
            <person name="Yang R."/>
            <person name="Briner A.E."/>
            <person name="Felis G.E."/>
            <person name="de Vos W.M."/>
            <person name="Barrangou R."/>
            <person name="Klaenhammer T.R."/>
            <person name="Caufield P.W."/>
            <person name="Cui Y."/>
            <person name="Zhang H."/>
            <person name="O'Toole P.W."/>
        </authorList>
    </citation>
    <scope>NUCLEOTIDE SEQUENCE [LARGE SCALE GENOMIC DNA]</scope>
    <source>
        <strain evidence="9 10">DSM 18630</strain>
    </source>
</reference>
<evidence type="ECO:0000259" key="8">
    <source>
        <dbReference type="PROSITE" id="PS50995"/>
    </source>
</evidence>
<keyword evidence="3" id="KW-0238">DNA-binding</keyword>
<comment type="similarity">
    <text evidence="5">Belongs to the SarZ family.</text>
</comment>
<dbReference type="InterPro" id="IPR055166">
    <property type="entry name" value="Transc_reg_Sar_Rot_HTH"/>
</dbReference>
<evidence type="ECO:0000256" key="5">
    <source>
        <dbReference type="ARBA" id="ARBA00046337"/>
    </source>
</evidence>
<evidence type="ECO:0000256" key="7">
    <source>
        <dbReference type="ARBA" id="ARBA00047207"/>
    </source>
</evidence>
<dbReference type="InterPro" id="IPR036388">
    <property type="entry name" value="WH-like_DNA-bd_sf"/>
</dbReference>
<evidence type="ECO:0000256" key="6">
    <source>
        <dbReference type="ARBA" id="ARBA00047188"/>
    </source>
</evidence>
<dbReference type="STRING" id="1423750.FC89_GL001465"/>
<dbReference type="PATRIC" id="fig|1423750.3.peg.1502"/>
<keyword evidence="2" id="KW-0805">Transcription regulation</keyword>
<dbReference type="SUPFAM" id="SSF46785">
    <property type="entry name" value="Winged helix' DNA-binding domain"/>
    <property type="match status" value="1"/>
</dbReference>
<evidence type="ECO:0000313" key="10">
    <source>
        <dbReference type="Proteomes" id="UP000051451"/>
    </source>
</evidence>